<evidence type="ECO:0000313" key="3">
    <source>
        <dbReference type="Proteomes" id="UP000484885"/>
    </source>
</evidence>
<comment type="caution">
    <text evidence="2">The sequence shown here is derived from an EMBL/GenBank/DDBJ whole genome shotgun (WGS) entry which is preliminary data.</text>
</comment>
<evidence type="ECO:0000313" key="2">
    <source>
        <dbReference type="EMBL" id="NDY96976.1"/>
    </source>
</evidence>
<dbReference type="Pfam" id="PF09609">
    <property type="entry name" value="Cas_GSU0054"/>
    <property type="match status" value="1"/>
</dbReference>
<gene>
    <name evidence="2" type="primary">cas5u6u</name>
    <name evidence="2" type="ORF">G3I74_14690</name>
</gene>
<keyword evidence="1" id="KW-1133">Transmembrane helix</keyword>
<dbReference type="AlphaFoldDB" id="A0A845V745"/>
<reference evidence="2 3" key="1">
    <citation type="submission" date="2020-02" db="EMBL/GenBank/DDBJ databases">
        <authorList>
            <person name="Zhang X.-Y."/>
        </authorList>
    </citation>
    <scope>NUCLEOTIDE SEQUENCE [LARGE SCALE GENOMIC DNA]</scope>
    <source>
        <strain evidence="2 3">C33</strain>
    </source>
</reference>
<proteinExistence type="predicted"/>
<sequence length="480" mass="52178">MPALELTIRWLASDVGVAGYHGEDWPPSPSRVFRALLAGCCRPGGAGERGIEALRRLEAVAPPTIIGPMPERLEPVASAVPNNDGDKSFKFHQKGLAANARKTTSKLKTIRARRGWSVQAPVHYRWEFLEPDPDPEAFEQLAEGLTILGQGTDLVVATAKWLSEPARSAGHTWVPDEGGGDELLPVPSAGEIDRLTTKYRQDRSRVAGVHVGSARELPPVMASYRDPLSPPASRWQGFALRTLDDRSALAFEGDQVMRVAGMVRHSIGNAAKQAGLDQDTITEIMGHGGAGRFGVLPIPNVGHAWADGYIRRVMVHAPRQVPEALWIRIVSRLTASELIDEKSREVRGMLVPIARGDDDRLLWRVTDRATTWTSATAVVLPGFDQRRGKPRPEKVVKRLLSKARIPVAAVRRVEFHPAPILPSVTPAGSVLVPRYLKGYPRKFITIEFHRPVAGPLVLGAGAGAGLGLMVQVPIGGGRKR</sequence>
<protein>
    <submittedName>
        <fullName evidence="2">Type I-U CRISPR-associated protein Cas5/Cas6</fullName>
    </submittedName>
</protein>
<dbReference type="EMBL" id="JAAGSC010000044">
    <property type="protein sequence ID" value="NDY96976.1"/>
    <property type="molecule type" value="Genomic_DNA"/>
</dbReference>
<keyword evidence="1" id="KW-0472">Membrane</keyword>
<dbReference type="InterPro" id="IPR019089">
    <property type="entry name" value="Cas_GSU0054"/>
</dbReference>
<dbReference type="Proteomes" id="UP000484885">
    <property type="component" value="Unassembled WGS sequence"/>
</dbReference>
<evidence type="ECO:0000256" key="1">
    <source>
        <dbReference type="SAM" id="Phobius"/>
    </source>
</evidence>
<organism evidence="2 3">
    <name type="scientific">Wenzhouxiangella limi</name>
    <dbReference type="NCBI Taxonomy" id="2707351"/>
    <lineage>
        <taxon>Bacteria</taxon>
        <taxon>Pseudomonadati</taxon>
        <taxon>Pseudomonadota</taxon>
        <taxon>Gammaproteobacteria</taxon>
        <taxon>Chromatiales</taxon>
        <taxon>Wenzhouxiangellaceae</taxon>
        <taxon>Wenzhouxiangella</taxon>
    </lineage>
</organism>
<keyword evidence="3" id="KW-1185">Reference proteome</keyword>
<feature type="transmembrane region" description="Helical" evidence="1">
    <location>
        <begin position="452"/>
        <end position="474"/>
    </location>
</feature>
<dbReference type="NCBIfam" id="TIGR02165">
    <property type="entry name" value="cas5_6_GSU0054"/>
    <property type="match status" value="1"/>
</dbReference>
<name>A0A845V745_9GAMM</name>
<dbReference type="RefSeq" id="WP_164212352.1">
    <property type="nucleotide sequence ID" value="NZ_JAAGSC010000044.1"/>
</dbReference>
<keyword evidence="1" id="KW-0812">Transmembrane</keyword>
<accession>A0A845V745</accession>